<dbReference type="EMBL" id="CP029425">
    <property type="protein sequence ID" value="AWL96925.1"/>
    <property type="molecule type" value="Genomic_DNA"/>
</dbReference>
<feature type="transmembrane region" description="Helical" evidence="11">
    <location>
        <begin position="100"/>
        <end position="118"/>
    </location>
</feature>
<feature type="transmembrane region" description="Helical" evidence="11">
    <location>
        <begin position="46"/>
        <end position="66"/>
    </location>
</feature>
<evidence type="ECO:0000256" key="9">
    <source>
        <dbReference type="ARBA" id="ARBA00035611"/>
    </source>
</evidence>
<evidence type="ECO:0000256" key="3">
    <source>
        <dbReference type="ARBA" id="ARBA00022475"/>
    </source>
</evidence>
<feature type="transmembrane region" description="Helical" evidence="11">
    <location>
        <begin position="235"/>
        <end position="253"/>
    </location>
</feature>
<dbReference type="PANTHER" id="PTHR32196:SF32">
    <property type="entry name" value="XYLOSE TRANSPORT SYSTEM PERMEASE PROTEIN XYLH"/>
    <property type="match status" value="1"/>
</dbReference>
<comment type="subcellular location">
    <subcellularLocation>
        <location evidence="1">Cell membrane</location>
        <topology evidence="1">Multi-pass membrane protein</topology>
    </subcellularLocation>
</comment>
<feature type="transmembrane region" description="Helical" evidence="11">
    <location>
        <begin position="72"/>
        <end position="93"/>
    </location>
</feature>
<feature type="transmembrane region" description="Helical" evidence="11">
    <location>
        <begin position="193"/>
        <end position="214"/>
    </location>
</feature>
<evidence type="ECO:0000256" key="2">
    <source>
        <dbReference type="ARBA" id="ARBA00022448"/>
    </source>
</evidence>
<organism evidence="12 13">
    <name type="scientific">Bradyrhizobium ottawaense</name>
    <dbReference type="NCBI Taxonomy" id="931866"/>
    <lineage>
        <taxon>Bacteria</taxon>
        <taxon>Pseudomonadati</taxon>
        <taxon>Pseudomonadota</taxon>
        <taxon>Alphaproteobacteria</taxon>
        <taxon>Hyphomicrobiales</taxon>
        <taxon>Nitrobacteraceae</taxon>
        <taxon>Bradyrhizobium</taxon>
    </lineage>
</organism>
<dbReference type="GO" id="GO:0005886">
    <property type="term" value="C:plasma membrane"/>
    <property type="evidence" value="ECO:0007669"/>
    <property type="project" value="UniProtKB-SubCell"/>
</dbReference>
<evidence type="ECO:0000256" key="8">
    <source>
        <dbReference type="ARBA" id="ARBA00023136"/>
    </source>
</evidence>
<dbReference type="Pfam" id="PF02653">
    <property type="entry name" value="BPD_transp_2"/>
    <property type="match status" value="1"/>
</dbReference>
<evidence type="ECO:0000256" key="1">
    <source>
        <dbReference type="ARBA" id="ARBA00004651"/>
    </source>
</evidence>
<dbReference type="KEGG" id="bot:CIT37_36005"/>
<accession>A0A2U8PGL2</accession>
<name>A0A2U8PGL2_9BRAD</name>
<evidence type="ECO:0000256" key="11">
    <source>
        <dbReference type="SAM" id="Phobius"/>
    </source>
</evidence>
<dbReference type="InterPro" id="IPR001851">
    <property type="entry name" value="ABC_transp_permease"/>
</dbReference>
<dbReference type="GeneID" id="92968071"/>
<dbReference type="CDD" id="cd06579">
    <property type="entry name" value="TM_PBP1_transp_AraH_like"/>
    <property type="match status" value="1"/>
</dbReference>
<feature type="transmembrane region" description="Helical" evidence="11">
    <location>
        <begin position="306"/>
        <end position="329"/>
    </location>
</feature>
<feature type="transmembrane region" description="Helical" evidence="11">
    <location>
        <begin position="124"/>
        <end position="146"/>
    </location>
</feature>
<dbReference type="GO" id="GO:0022857">
    <property type="term" value="F:transmembrane transporter activity"/>
    <property type="evidence" value="ECO:0007669"/>
    <property type="project" value="InterPro"/>
</dbReference>
<gene>
    <name evidence="12" type="ORF">CIT37_36005</name>
</gene>
<keyword evidence="2" id="KW-0813">Transport</keyword>
<comment type="function">
    <text evidence="9">Part of the binding-protein-dependent transport system for D-xylose. Probably responsible for the translocation of the substrate across the membrane.</text>
</comment>
<evidence type="ECO:0000256" key="4">
    <source>
        <dbReference type="ARBA" id="ARBA00022519"/>
    </source>
</evidence>
<evidence type="ECO:0000313" key="13">
    <source>
        <dbReference type="Proteomes" id="UP000215703"/>
    </source>
</evidence>
<evidence type="ECO:0000256" key="5">
    <source>
        <dbReference type="ARBA" id="ARBA00022597"/>
    </source>
</evidence>
<proteinExistence type="predicted"/>
<dbReference type="Proteomes" id="UP000215703">
    <property type="component" value="Chromosome"/>
</dbReference>
<evidence type="ECO:0000256" key="10">
    <source>
        <dbReference type="ARBA" id="ARBA00035686"/>
    </source>
</evidence>
<dbReference type="RefSeq" id="WP_095425757.1">
    <property type="nucleotide sequence ID" value="NZ_CP029425.2"/>
</dbReference>
<feature type="transmembrane region" description="Helical" evidence="11">
    <location>
        <begin position="259"/>
        <end position="277"/>
    </location>
</feature>
<evidence type="ECO:0000313" key="12">
    <source>
        <dbReference type="EMBL" id="AWL96925.1"/>
    </source>
</evidence>
<feature type="transmembrane region" description="Helical" evidence="11">
    <location>
        <begin position="341"/>
        <end position="359"/>
    </location>
</feature>
<dbReference type="AlphaFoldDB" id="A0A2U8PGL2"/>
<evidence type="ECO:0000256" key="7">
    <source>
        <dbReference type="ARBA" id="ARBA00022989"/>
    </source>
</evidence>
<protein>
    <recommendedName>
        <fullName evidence="10">Xylose transport system permease protein XylH</fullName>
    </recommendedName>
</protein>
<feature type="transmembrane region" description="Helical" evidence="11">
    <location>
        <begin position="366"/>
        <end position="383"/>
    </location>
</feature>
<feature type="transmembrane region" description="Helical" evidence="11">
    <location>
        <begin position="153"/>
        <end position="173"/>
    </location>
</feature>
<keyword evidence="4" id="KW-0997">Cell inner membrane</keyword>
<reference evidence="12 13" key="1">
    <citation type="journal article" date="2014" name="Int. J. Syst. Evol. Microbiol.">
        <title>Bradyrhizobium ottawaense sp. nov., a symbiotic nitrogen fixing bacterium from root nodules of soybeans in Canada.</title>
        <authorList>
            <person name="Yu X."/>
            <person name="Cloutier S."/>
            <person name="Tambong J.T."/>
            <person name="Bromfield E.S."/>
        </authorList>
    </citation>
    <scope>NUCLEOTIDE SEQUENCE [LARGE SCALE GENOMIC DNA]</scope>
    <source>
        <strain evidence="12 13">OO99</strain>
    </source>
</reference>
<dbReference type="PANTHER" id="PTHR32196">
    <property type="entry name" value="ABC TRANSPORTER PERMEASE PROTEIN YPHD-RELATED-RELATED"/>
    <property type="match status" value="1"/>
</dbReference>
<sequence>MTDDTQQISTARLLDRSDERVRHADTLGNTVSAFVDRVRSGDLGSLPVVVGLIVICTAFESLNPVFLAPNNLVNLLFDCSTVGVISLGIVCILMVGEIDLSVGSVSGFASALVGVLWVGQDWPVAVAIVTALVLGAAIGALYAFLFNRLGMPSFVSTLAGLLGWLGLQLYLLGTSGSINLPYGSPLVNFGQMLVMPPIVSYVLAAVASLVMFVTSYRTAMRRRQAGLSASSLGRMVLKALLVTVMLEFVVYYLNLGRGIPWMFGLFVGLCVVMNYALTRTKWGRSMSAVGGNREAARRAGINVRRVYLTAFVLCSTLAAAGGILAAARLASSSQQAGTGDVNLNAIAAAVIGGTSLFGGRGTAYSALLGVIVIQSIASGLTLLDLSSSLRYMITGAVLAIAVIVDSLARRSRLSHGRA</sequence>
<evidence type="ECO:0000256" key="6">
    <source>
        <dbReference type="ARBA" id="ARBA00022692"/>
    </source>
</evidence>
<keyword evidence="8 11" id="KW-0472">Membrane</keyword>
<keyword evidence="7 11" id="KW-1133">Transmembrane helix</keyword>
<keyword evidence="6 11" id="KW-0812">Transmembrane</keyword>
<reference evidence="12 13" key="2">
    <citation type="journal article" date="2017" name="Syst. Appl. Microbiol.">
        <title>Soybeans inoculated with root zone soils of Canadian native legumes harbour diverse and novel Bradyrhizobium spp. that possess agricultural potential.</title>
        <authorList>
            <person name="Bromfield E.S.P."/>
            <person name="Cloutier S."/>
            <person name="Tambong J.T."/>
            <person name="Tran Thi T.V."/>
        </authorList>
    </citation>
    <scope>NUCLEOTIDE SEQUENCE [LARGE SCALE GENOMIC DNA]</scope>
    <source>
        <strain evidence="12 13">OO99</strain>
    </source>
</reference>
<keyword evidence="5" id="KW-0762">Sugar transport</keyword>
<feature type="transmembrane region" description="Helical" evidence="11">
    <location>
        <begin position="389"/>
        <end position="408"/>
    </location>
</feature>
<keyword evidence="3" id="KW-1003">Cell membrane</keyword>